<proteinExistence type="predicted"/>
<comment type="caution">
    <text evidence="2">The sequence shown here is derived from an EMBL/GenBank/DDBJ whole genome shotgun (WGS) entry which is preliminary data.</text>
</comment>
<keyword evidence="3" id="KW-1185">Reference proteome</keyword>
<dbReference type="PANTHER" id="PTHR32018">
    <property type="entry name" value="RHAMNOGALACTURONATE LYASE FAMILY PROTEIN"/>
    <property type="match status" value="1"/>
</dbReference>
<dbReference type="SUPFAM" id="SSF49785">
    <property type="entry name" value="Galactose-binding domain-like"/>
    <property type="match status" value="1"/>
</dbReference>
<reference evidence="2" key="1">
    <citation type="submission" date="2023-02" db="EMBL/GenBank/DDBJ databases">
        <title>Genome of toxic invasive species Heracleum sosnowskyi carries increased number of genes despite the absence of recent whole-genome duplications.</title>
        <authorList>
            <person name="Schelkunov M."/>
            <person name="Shtratnikova V."/>
            <person name="Makarenko M."/>
            <person name="Klepikova A."/>
            <person name="Omelchenko D."/>
            <person name="Novikova G."/>
            <person name="Obukhova E."/>
            <person name="Bogdanov V."/>
            <person name="Penin A."/>
            <person name="Logacheva M."/>
        </authorList>
    </citation>
    <scope>NUCLEOTIDE SEQUENCE</scope>
    <source>
        <strain evidence="2">Hsosn_3</strain>
        <tissue evidence="2">Leaf</tissue>
    </source>
</reference>
<dbReference type="CDD" id="cd10317">
    <property type="entry name" value="RGL4_C"/>
    <property type="match status" value="1"/>
</dbReference>
<dbReference type="InterPro" id="IPR029411">
    <property type="entry name" value="RG-lyase_III"/>
</dbReference>
<evidence type="ECO:0000313" key="2">
    <source>
        <dbReference type="EMBL" id="KAK1372049.1"/>
    </source>
</evidence>
<organism evidence="2 3">
    <name type="scientific">Heracleum sosnowskyi</name>
    <dbReference type="NCBI Taxonomy" id="360622"/>
    <lineage>
        <taxon>Eukaryota</taxon>
        <taxon>Viridiplantae</taxon>
        <taxon>Streptophyta</taxon>
        <taxon>Embryophyta</taxon>
        <taxon>Tracheophyta</taxon>
        <taxon>Spermatophyta</taxon>
        <taxon>Magnoliopsida</taxon>
        <taxon>eudicotyledons</taxon>
        <taxon>Gunneridae</taxon>
        <taxon>Pentapetalae</taxon>
        <taxon>asterids</taxon>
        <taxon>campanulids</taxon>
        <taxon>Apiales</taxon>
        <taxon>Apiaceae</taxon>
        <taxon>Apioideae</taxon>
        <taxon>apioid superclade</taxon>
        <taxon>Tordylieae</taxon>
        <taxon>Tordyliinae</taxon>
        <taxon>Heracleum</taxon>
    </lineage>
</organism>
<name>A0AAD8MGJ7_9APIA</name>
<dbReference type="InterPro" id="IPR051850">
    <property type="entry name" value="Polysacch_Lyase_4"/>
</dbReference>
<evidence type="ECO:0000313" key="3">
    <source>
        <dbReference type="Proteomes" id="UP001237642"/>
    </source>
</evidence>
<dbReference type="AlphaFoldDB" id="A0AAD8MGJ7"/>
<sequence>MELVQISMEQAQKALGDNHNQTQTKIENLGAQFSHLTSVTEELKANMAEILKWMAKDHQQSSVGEGSGFKGGKNTQNPVISLVNDNEKVHNEGEGSVNPLNLHKKPDIHKHIHKEINTPLNPGSPQNPLVYTIHPQFGPTLWEIGIPDGTAAEFYIPDATLVNKLYINHDKFRQYGLWDRYTDLYPDNDLVYNVGTSNYSKDWFFSQVTRKINDEYHPTTWQINFDLPNVVARGTYTLQLALASTNLAQLRVYINRSPAEGYPLFRVGQIGQDNAIARHGIHGLYWLFNVQIPGQVLIPGRNKILLNHRTGLNPFIGTMYDYIRLEGPPTV</sequence>
<dbReference type="GO" id="GO:0016829">
    <property type="term" value="F:lyase activity"/>
    <property type="evidence" value="ECO:0007669"/>
    <property type="project" value="UniProtKB-KW"/>
</dbReference>
<keyword evidence="2" id="KW-0456">Lyase</keyword>
<dbReference type="EMBL" id="JAUIZM010000008">
    <property type="protein sequence ID" value="KAK1372049.1"/>
    <property type="molecule type" value="Genomic_DNA"/>
</dbReference>
<reference evidence="2" key="2">
    <citation type="submission" date="2023-05" db="EMBL/GenBank/DDBJ databases">
        <authorList>
            <person name="Schelkunov M.I."/>
        </authorList>
    </citation>
    <scope>NUCLEOTIDE SEQUENCE</scope>
    <source>
        <strain evidence="2">Hsosn_3</strain>
        <tissue evidence="2">Leaf</tissue>
    </source>
</reference>
<dbReference type="Gene3D" id="2.60.120.260">
    <property type="entry name" value="Galactose-binding domain-like"/>
    <property type="match status" value="1"/>
</dbReference>
<evidence type="ECO:0000259" key="1">
    <source>
        <dbReference type="Pfam" id="PF14683"/>
    </source>
</evidence>
<protein>
    <submittedName>
        <fullName evidence="2">Rhamnogalacturonate lyase B</fullName>
    </submittedName>
</protein>
<dbReference type="Pfam" id="PF14683">
    <property type="entry name" value="CBM-like"/>
    <property type="match status" value="1"/>
</dbReference>
<accession>A0AAD8MGJ7</accession>
<dbReference type="PANTHER" id="PTHR32018:SF1">
    <property type="entry name" value="RHAMNOGALACTURONAN ENDOLYASE"/>
    <property type="match status" value="1"/>
</dbReference>
<feature type="domain" description="Rhamnogalacturonan lyase" evidence="1">
    <location>
        <begin position="140"/>
        <end position="325"/>
    </location>
</feature>
<dbReference type="Proteomes" id="UP001237642">
    <property type="component" value="Unassembled WGS sequence"/>
</dbReference>
<gene>
    <name evidence="2" type="ORF">POM88_038141</name>
</gene>
<dbReference type="InterPro" id="IPR008979">
    <property type="entry name" value="Galactose-bd-like_sf"/>
</dbReference>